<keyword evidence="1" id="KW-0812">Transmembrane</keyword>
<name>A0A1D8AW62_9BACT</name>
<evidence type="ECO:0000256" key="1">
    <source>
        <dbReference type="SAM" id="Phobius"/>
    </source>
</evidence>
<gene>
    <name evidence="2" type="ORF">Verru16b_02203</name>
</gene>
<organism evidence="2 3">
    <name type="scientific">Lacunisphaera limnophila</name>
    <dbReference type="NCBI Taxonomy" id="1838286"/>
    <lineage>
        <taxon>Bacteria</taxon>
        <taxon>Pseudomonadati</taxon>
        <taxon>Verrucomicrobiota</taxon>
        <taxon>Opitutia</taxon>
        <taxon>Opitutales</taxon>
        <taxon>Opitutaceae</taxon>
        <taxon>Lacunisphaera</taxon>
    </lineage>
</organism>
<evidence type="ECO:0000313" key="3">
    <source>
        <dbReference type="Proteomes" id="UP000095228"/>
    </source>
</evidence>
<sequence length="83" mass="8725">MKFVFLCGGALGFGVGLVTSWLLDHAPDRVLLDAAVGCLAGAMLFRWFWTIVLAGLRDTVLARYHASLATPAPAPTAPAAKAK</sequence>
<dbReference type="OrthoDB" id="199409at2"/>
<evidence type="ECO:0000313" key="2">
    <source>
        <dbReference type="EMBL" id="AOS45127.1"/>
    </source>
</evidence>
<dbReference type="STRING" id="1838286.Verru16b_02203"/>
<keyword evidence="1" id="KW-0472">Membrane</keyword>
<dbReference type="KEGG" id="obg:Verru16b_02203"/>
<dbReference type="RefSeq" id="WP_069962312.1">
    <property type="nucleotide sequence ID" value="NZ_CP016094.1"/>
</dbReference>
<feature type="transmembrane region" description="Helical" evidence="1">
    <location>
        <begin position="30"/>
        <end position="56"/>
    </location>
</feature>
<reference evidence="2 3" key="1">
    <citation type="submission" date="2016-06" db="EMBL/GenBank/DDBJ databases">
        <title>Three novel species with peptidoglycan cell walls form the new genus Lacunisphaera gen. nov. in the family Opitutaceae of the verrucomicrobial subdivision 4.</title>
        <authorList>
            <person name="Rast P."/>
            <person name="Gloeckner I."/>
            <person name="Jogler M."/>
            <person name="Boedeker C."/>
            <person name="Jeske O."/>
            <person name="Wiegand S."/>
            <person name="Reinhardt R."/>
            <person name="Schumann P."/>
            <person name="Rohde M."/>
            <person name="Spring S."/>
            <person name="Gloeckner F.O."/>
            <person name="Jogler C."/>
        </authorList>
    </citation>
    <scope>NUCLEOTIDE SEQUENCE [LARGE SCALE GENOMIC DNA]</scope>
    <source>
        <strain evidence="2 3">IG16b</strain>
    </source>
</reference>
<keyword evidence="1" id="KW-1133">Transmembrane helix</keyword>
<keyword evidence="3" id="KW-1185">Reference proteome</keyword>
<dbReference type="EMBL" id="CP016094">
    <property type="protein sequence ID" value="AOS45127.1"/>
    <property type="molecule type" value="Genomic_DNA"/>
</dbReference>
<dbReference type="Proteomes" id="UP000095228">
    <property type="component" value="Chromosome"/>
</dbReference>
<proteinExistence type="predicted"/>
<accession>A0A1D8AW62</accession>
<dbReference type="AlphaFoldDB" id="A0A1D8AW62"/>
<protein>
    <submittedName>
        <fullName evidence="2">Uncharacterized protein</fullName>
    </submittedName>
</protein>